<proteinExistence type="predicted"/>
<organism evidence="1">
    <name type="scientific">viral metagenome</name>
    <dbReference type="NCBI Taxonomy" id="1070528"/>
    <lineage>
        <taxon>unclassified sequences</taxon>
        <taxon>metagenomes</taxon>
        <taxon>organismal metagenomes</taxon>
    </lineage>
</organism>
<accession>A0A6C0HCB8</accession>
<dbReference type="AlphaFoldDB" id="A0A6C0HCB8"/>
<dbReference type="EMBL" id="MN739930">
    <property type="protein sequence ID" value="QHT78241.1"/>
    <property type="molecule type" value="Genomic_DNA"/>
</dbReference>
<evidence type="ECO:0000313" key="1">
    <source>
        <dbReference type="EMBL" id="QHT78241.1"/>
    </source>
</evidence>
<protein>
    <submittedName>
        <fullName evidence="1">Uncharacterized protein</fullName>
    </submittedName>
</protein>
<sequence length="71" mass="8358">MIQSVSRVIDERTKWVPIPKNLSTSSSACNKTLSEDYSLKQNFFDPSKSSPPNEFMIKLHMRMYRMTREDK</sequence>
<reference evidence="1" key="1">
    <citation type="journal article" date="2020" name="Nature">
        <title>Giant virus diversity and host interactions through global metagenomics.</title>
        <authorList>
            <person name="Schulz F."/>
            <person name="Roux S."/>
            <person name="Paez-Espino D."/>
            <person name="Jungbluth S."/>
            <person name="Walsh D.A."/>
            <person name="Denef V.J."/>
            <person name="McMahon K.D."/>
            <person name="Konstantinidis K.T."/>
            <person name="Eloe-Fadrosh E.A."/>
            <person name="Kyrpides N.C."/>
            <person name="Woyke T."/>
        </authorList>
    </citation>
    <scope>NUCLEOTIDE SEQUENCE</scope>
    <source>
        <strain evidence="1">GVMAG-M-3300023179-91</strain>
    </source>
</reference>
<name>A0A6C0HCB8_9ZZZZ</name>